<evidence type="ECO:0000256" key="2">
    <source>
        <dbReference type="ARBA" id="ARBA00022692"/>
    </source>
</evidence>
<feature type="transmembrane region" description="Helical" evidence="5">
    <location>
        <begin position="112"/>
        <end position="134"/>
    </location>
</feature>
<dbReference type="RefSeq" id="XP_002848122.1">
    <property type="nucleotide sequence ID" value="XM_002848076.1"/>
</dbReference>
<keyword evidence="3 5" id="KW-1133">Transmembrane helix</keyword>
<name>C5FM87_ARTOC</name>
<feature type="transmembrane region" description="Helical" evidence="5">
    <location>
        <begin position="232"/>
        <end position="254"/>
    </location>
</feature>
<dbReference type="eggNOG" id="KOG0254">
    <property type="taxonomic scope" value="Eukaryota"/>
</dbReference>
<feature type="transmembrane region" description="Helical" evidence="5">
    <location>
        <begin position="438"/>
        <end position="460"/>
    </location>
</feature>
<dbReference type="InterPro" id="IPR036259">
    <property type="entry name" value="MFS_trans_sf"/>
</dbReference>
<feature type="transmembrane region" description="Helical" evidence="5">
    <location>
        <begin position="70"/>
        <end position="92"/>
    </location>
</feature>
<keyword evidence="4 5" id="KW-0472">Membrane</keyword>
<dbReference type="AlphaFoldDB" id="C5FM87"/>
<feature type="transmembrane region" description="Helical" evidence="5">
    <location>
        <begin position="207"/>
        <end position="226"/>
    </location>
</feature>
<dbReference type="PANTHER" id="PTHR23501:SF67">
    <property type="entry name" value="MFS MULTIDRUG EFFLUX TRANSPORTER (EUROFUNG)"/>
    <property type="match status" value="1"/>
</dbReference>
<evidence type="ECO:0000256" key="5">
    <source>
        <dbReference type="SAM" id="Phobius"/>
    </source>
</evidence>
<protein>
    <submittedName>
        <fullName evidence="7">Multidrug resistance protein fnx1</fullName>
    </submittedName>
</protein>
<keyword evidence="2 5" id="KW-0812">Transmembrane</keyword>
<dbReference type="GeneID" id="9229446"/>
<evidence type="ECO:0000259" key="6">
    <source>
        <dbReference type="PROSITE" id="PS50850"/>
    </source>
</evidence>
<feature type="transmembrane region" description="Helical" evidence="5">
    <location>
        <begin position="472"/>
        <end position="495"/>
    </location>
</feature>
<gene>
    <name evidence="7" type="ORF">MCYG_03628</name>
</gene>
<evidence type="ECO:0000313" key="8">
    <source>
        <dbReference type="Proteomes" id="UP000002035"/>
    </source>
</evidence>
<feature type="transmembrane region" description="Helical" evidence="5">
    <location>
        <begin position="348"/>
        <end position="371"/>
    </location>
</feature>
<dbReference type="HOGENOM" id="CLU_000960_22_3_1"/>
<dbReference type="FunFam" id="1.20.1720.10:FF:000024">
    <property type="entry name" value="MFS multidrug transporter, putative"/>
    <property type="match status" value="1"/>
</dbReference>
<dbReference type="OrthoDB" id="419537at2759"/>
<accession>C5FM87</accession>
<dbReference type="InterPro" id="IPR011701">
    <property type="entry name" value="MFS"/>
</dbReference>
<feature type="transmembrane region" description="Helical" evidence="5">
    <location>
        <begin position="413"/>
        <end position="432"/>
    </location>
</feature>
<dbReference type="SUPFAM" id="SSF103473">
    <property type="entry name" value="MFS general substrate transporter"/>
    <property type="match status" value="1"/>
</dbReference>
<dbReference type="InterPro" id="IPR020846">
    <property type="entry name" value="MFS_dom"/>
</dbReference>
<dbReference type="EMBL" id="DS995703">
    <property type="protein sequence ID" value="EEQ30809.1"/>
    <property type="molecule type" value="Genomic_DNA"/>
</dbReference>
<proteinExistence type="predicted"/>
<feature type="transmembrane region" description="Helical" evidence="5">
    <location>
        <begin position="549"/>
        <end position="568"/>
    </location>
</feature>
<dbReference type="PANTHER" id="PTHR23501">
    <property type="entry name" value="MAJOR FACILITATOR SUPERFAMILY"/>
    <property type="match status" value="1"/>
</dbReference>
<comment type="subcellular location">
    <subcellularLocation>
        <location evidence="1">Membrane</location>
        <topology evidence="1">Multi-pass membrane protein</topology>
    </subcellularLocation>
</comment>
<feature type="transmembrane region" description="Helical" evidence="5">
    <location>
        <begin position="146"/>
        <end position="165"/>
    </location>
</feature>
<dbReference type="GO" id="GO:0000329">
    <property type="term" value="C:fungal-type vacuole membrane"/>
    <property type="evidence" value="ECO:0007669"/>
    <property type="project" value="TreeGrafter"/>
</dbReference>
<reference evidence="8" key="1">
    <citation type="journal article" date="2012" name="MBio">
        <title>Comparative genome analysis of Trichophyton rubrum and related dermatophytes reveals candidate genes involved in infection.</title>
        <authorList>
            <person name="Martinez D.A."/>
            <person name="Oliver B.G."/>
            <person name="Graeser Y."/>
            <person name="Goldberg J.M."/>
            <person name="Li W."/>
            <person name="Martinez-Rossi N.M."/>
            <person name="Monod M."/>
            <person name="Shelest E."/>
            <person name="Barton R.C."/>
            <person name="Birch E."/>
            <person name="Brakhage A.A."/>
            <person name="Chen Z."/>
            <person name="Gurr S.J."/>
            <person name="Heiman D."/>
            <person name="Heitman J."/>
            <person name="Kosti I."/>
            <person name="Rossi A."/>
            <person name="Saif S."/>
            <person name="Samalova M."/>
            <person name="Saunders C.W."/>
            <person name="Shea T."/>
            <person name="Summerbell R.C."/>
            <person name="Xu J."/>
            <person name="Young S."/>
            <person name="Zeng Q."/>
            <person name="Birren B.W."/>
            <person name="Cuomo C.A."/>
            <person name="White T.C."/>
        </authorList>
    </citation>
    <scope>NUCLEOTIDE SEQUENCE [LARGE SCALE GENOMIC DNA]</scope>
    <source>
        <strain evidence="8">ATCC MYA-4605 / CBS 113480</strain>
    </source>
</reference>
<dbReference type="OMA" id="YINLCLG"/>
<dbReference type="Pfam" id="PF07690">
    <property type="entry name" value="MFS_1"/>
    <property type="match status" value="1"/>
</dbReference>
<dbReference type="GO" id="GO:0015174">
    <property type="term" value="F:basic amino acid transmembrane transporter activity"/>
    <property type="evidence" value="ECO:0007669"/>
    <property type="project" value="TreeGrafter"/>
</dbReference>
<keyword evidence="8" id="KW-1185">Reference proteome</keyword>
<evidence type="ECO:0000256" key="3">
    <source>
        <dbReference type="ARBA" id="ARBA00022989"/>
    </source>
</evidence>
<dbReference type="Gene3D" id="1.20.1250.20">
    <property type="entry name" value="MFS general substrate transporter like domains"/>
    <property type="match status" value="2"/>
</dbReference>
<feature type="transmembrane region" description="Helical" evidence="5">
    <location>
        <begin position="171"/>
        <end position="195"/>
    </location>
</feature>
<dbReference type="PROSITE" id="PS50850">
    <property type="entry name" value="MFS"/>
    <property type="match status" value="1"/>
</dbReference>
<evidence type="ECO:0000256" key="1">
    <source>
        <dbReference type="ARBA" id="ARBA00004141"/>
    </source>
</evidence>
<sequence length="577" mass="62319">MAIARDVDEETPLLHPKLDDEGPGFDILAPVQSIVSVEGIEPTVPAIIPENDHGNEDGTSSHRTDAHPHFISVSATEFWAVFSGIMFSWLLANFDSTLMASIHPAITSHFHAANSASWLSTVFLLTSTAFQPVFGRISDVFGRRPVYMFAVITFLLTTAWCATAESIGSFIAARAACGLGAGGVISVGMIISSDLVRIEYRGMYQSYLNICNGIGSSLGVACGGYIADTLGWRAAFGIQLPFIFVYAIISYFTIPSPLGPELARNEGWTLSQAIKTLDIKGSCLLVSGVSALLLTLNLGGNILPWSHPVVISSLVAFLICVIPFLVIEASTQRPVMPLKLLSTFPQANLIFSNFFGTMIINTILFNVPLFFQAVKMESLTSSGLRILASSLAIMVASGSTGFFITWSRKLKPTLLLGFSCFIIGCVATSCLTRNTPGWVAMLALIPSSLGQGFAFPTTLISTLSVSPQAEQAVTTTTLGLFRSLGSVFGVAVSSWTLQNSLLFFLKQMVTGDDRQAIITRVRESITEIHRLDPIHQSQVIQAYEQGLRLTFIVGIIWSWVALFLVLPVKLARLGQKS</sequence>
<evidence type="ECO:0000313" key="7">
    <source>
        <dbReference type="EMBL" id="EEQ30809.1"/>
    </source>
</evidence>
<feature type="transmembrane region" description="Helical" evidence="5">
    <location>
        <begin position="283"/>
        <end position="303"/>
    </location>
</feature>
<feature type="domain" description="Major facilitator superfamily (MFS) profile" evidence="6">
    <location>
        <begin position="81"/>
        <end position="572"/>
    </location>
</feature>
<feature type="transmembrane region" description="Helical" evidence="5">
    <location>
        <begin position="309"/>
        <end position="327"/>
    </location>
</feature>
<dbReference type="Proteomes" id="UP000002035">
    <property type="component" value="Unassembled WGS sequence"/>
</dbReference>
<organism evidence="7 8">
    <name type="scientific">Arthroderma otae (strain ATCC MYA-4605 / CBS 113480)</name>
    <name type="common">Microsporum canis</name>
    <dbReference type="NCBI Taxonomy" id="554155"/>
    <lineage>
        <taxon>Eukaryota</taxon>
        <taxon>Fungi</taxon>
        <taxon>Dikarya</taxon>
        <taxon>Ascomycota</taxon>
        <taxon>Pezizomycotina</taxon>
        <taxon>Eurotiomycetes</taxon>
        <taxon>Eurotiomycetidae</taxon>
        <taxon>Onygenales</taxon>
        <taxon>Arthrodermataceae</taxon>
        <taxon>Microsporum</taxon>
    </lineage>
</organism>
<feature type="transmembrane region" description="Helical" evidence="5">
    <location>
        <begin position="383"/>
        <end position="406"/>
    </location>
</feature>
<dbReference type="VEuPathDB" id="FungiDB:MCYG_03628"/>
<evidence type="ECO:0000256" key="4">
    <source>
        <dbReference type="ARBA" id="ARBA00023136"/>
    </source>
</evidence>